<dbReference type="EMBL" id="JAIWYP010000003">
    <property type="protein sequence ID" value="KAH3852155.1"/>
    <property type="molecule type" value="Genomic_DNA"/>
</dbReference>
<comment type="caution">
    <text evidence="1">The sequence shown here is derived from an EMBL/GenBank/DDBJ whole genome shotgun (WGS) entry which is preliminary data.</text>
</comment>
<proteinExistence type="predicted"/>
<reference evidence="1" key="2">
    <citation type="submission" date="2020-11" db="EMBL/GenBank/DDBJ databases">
        <authorList>
            <person name="McCartney M.A."/>
            <person name="Auch B."/>
            <person name="Kono T."/>
            <person name="Mallez S."/>
            <person name="Becker A."/>
            <person name="Gohl D.M."/>
            <person name="Silverstein K.A.T."/>
            <person name="Koren S."/>
            <person name="Bechman K.B."/>
            <person name="Herman A."/>
            <person name="Abrahante J.E."/>
            <person name="Garbe J."/>
        </authorList>
    </citation>
    <scope>NUCLEOTIDE SEQUENCE</scope>
    <source>
        <strain evidence="1">Duluth1</strain>
        <tissue evidence="1">Whole animal</tissue>
    </source>
</reference>
<organism evidence="1 2">
    <name type="scientific">Dreissena polymorpha</name>
    <name type="common">Zebra mussel</name>
    <name type="synonym">Mytilus polymorpha</name>
    <dbReference type="NCBI Taxonomy" id="45954"/>
    <lineage>
        <taxon>Eukaryota</taxon>
        <taxon>Metazoa</taxon>
        <taxon>Spiralia</taxon>
        <taxon>Lophotrochozoa</taxon>
        <taxon>Mollusca</taxon>
        <taxon>Bivalvia</taxon>
        <taxon>Autobranchia</taxon>
        <taxon>Heteroconchia</taxon>
        <taxon>Euheterodonta</taxon>
        <taxon>Imparidentia</taxon>
        <taxon>Neoheterodontei</taxon>
        <taxon>Myida</taxon>
        <taxon>Dreissenoidea</taxon>
        <taxon>Dreissenidae</taxon>
        <taxon>Dreissena</taxon>
    </lineage>
</organism>
<evidence type="ECO:0000313" key="2">
    <source>
        <dbReference type="Proteomes" id="UP000828390"/>
    </source>
</evidence>
<dbReference type="Proteomes" id="UP000828390">
    <property type="component" value="Unassembled WGS sequence"/>
</dbReference>
<gene>
    <name evidence="1" type="ORF">DPMN_094654</name>
</gene>
<name>A0A9D4L544_DREPO</name>
<protein>
    <submittedName>
        <fullName evidence="1">Uncharacterized protein</fullName>
    </submittedName>
</protein>
<dbReference type="AlphaFoldDB" id="A0A9D4L544"/>
<sequence length="183" mass="21061">MVKADRYVTHVSHLTAGAGGRRTAILDDHILCNVADPYRGSANVRVHEFAHTVHLHGLDSADKQIACSRYQEALLVKLCAAFMDFTTQFGIAQVLWWTALKKNNLIREIVFNKQRVMQNMRIQHPDITRHTLIARFSARGKCWERTLFKQELTLQLASLLMPESLKRPVELRTPDPHEIYYTP</sequence>
<evidence type="ECO:0000313" key="1">
    <source>
        <dbReference type="EMBL" id="KAH3852155.1"/>
    </source>
</evidence>
<reference evidence="1" key="1">
    <citation type="journal article" date="2019" name="bioRxiv">
        <title>The Genome of the Zebra Mussel, Dreissena polymorpha: A Resource for Invasive Species Research.</title>
        <authorList>
            <person name="McCartney M.A."/>
            <person name="Auch B."/>
            <person name="Kono T."/>
            <person name="Mallez S."/>
            <person name="Zhang Y."/>
            <person name="Obille A."/>
            <person name="Becker A."/>
            <person name="Abrahante J.E."/>
            <person name="Garbe J."/>
            <person name="Badalamenti J.P."/>
            <person name="Herman A."/>
            <person name="Mangelson H."/>
            <person name="Liachko I."/>
            <person name="Sullivan S."/>
            <person name="Sone E.D."/>
            <person name="Koren S."/>
            <person name="Silverstein K.A.T."/>
            <person name="Beckman K.B."/>
            <person name="Gohl D.M."/>
        </authorList>
    </citation>
    <scope>NUCLEOTIDE SEQUENCE</scope>
    <source>
        <strain evidence="1">Duluth1</strain>
        <tissue evidence="1">Whole animal</tissue>
    </source>
</reference>
<accession>A0A9D4L544</accession>
<keyword evidence="2" id="KW-1185">Reference proteome</keyword>